<keyword evidence="5 6" id="KW-0472">Membrane</keyword>
<dbReference type="PANTHER" id="PTHR34820:SF4">
    <property type="entry name" value="INNER MEMBRANE PROTEIN YEBZ"/>
    <property type="match status" value="1"/>
</dbReference>
<feature type="transmembrane region" description="Helical" evidence="6">
    <location>
        <begin position="446"/>
        <end position="466"/>
    </location>
</feature>
<proteinExistence type="predicted"/>
<dbReference type="InterPro" id="IPR008457">
    <property type="entry name" value="Cu-R_CopD_dom"/>
</dbReference>
<evidence type="ECO:0000256" key="6">
    <source>
        <dbReference type="SAM" id="Phobius"/>
    </source>
</evidence>
<evidence type="ECO:0000256" key="1">
    <source>
        <dbReference type="ARBA" id="ARBA00004651"/>
    </source>
</evidence>
<comment type="caution">
    <text evidence="8">The sequence shown here is derived from an EMBL/GenBank/DDBJ whole genome shotgun (WGS) entry which is preliminary data.</text>
</comment>
<protein>
    <submittedName>
        <fullName evidence="8">Cytochrome c oxidase assembly protein</fullName>
    </submittedName>
</protein>
<keyword evidence="3 6" id="KW-0812">Transmembrane</keyword>
<feature type="transmembrane region" description="Helical" evidence="6">
    <location>
        <begin position="102"/>
        <end position="125"/>
    </location>
</feature>
<evidence type="ECO:0000256" key="3">
    <source>
        <dbReference type="ARBA" id="ARBA00022692"/>
    </source>
</evidence>
<evidence type="ECO:0000256" key="5">
    <source>
        <dbReference type="ARBA" id="ARBA00023136"/>
    </source>
</evidence>
<feature type="transmembrane region" description="Helical" evidence="6">
    <location>
        <begin position="612"/>
        <end position="633"/>
    </location>
</feature>
<dbReference type="PANTHER" id="PTHR34820">
    <property type="entry name" value="INNER MEMBRANE PROTEIN YEBZ"/>
    <property type="match status" value="1"/>
</dbReference>
<feature type="transmembrane region" description="Helical" evidence="6">
    <location>
        <begin position="527"/>
        <end position="548"/>
    </location>
</feature>
<feature type="transmembrane region" description="Helical" evidence="6">
    <location>
        <begin position="214"/>
        <end position="235"/>
    </location>
</feature>
<feature type="transmembrane region" description="Helical" evidence="6">
    <location>
        <begin position="412"/>
        <end position="434"/>
    </location>
</feature>
<evidence type="ECO:0000259" key="7">
    <source>
        <dbReference type="Pfam" id="PF05425"/>
    </source>
</evidence>
<feature type="transmembrane region" description="Helical" evidence="6">
    <location>
        <begin position="495"/>
        <end position="515"/>
    </location>
</feature>
<feature type="transmembrane region" description="Helical" evidence="6">
    <location>
        <begin position="68"/>
        <end position="90"/>
    </location>
</feature>
<feature type="transmembrane region" description="Helical" evidence="6">
    <location>
        <begin position="280"/>
        <end position="300"/>
    </location>
</feature>
<feature type="transmembrane region" description="Helical" evidence="6">
    <location>
        <begin position="560"/>
        <end position="582"/>
    </location>
</feature>
<evidence type="ECO:0000313" key="8">
    <source>
        <dbReference type="EMBL" id="GAA2354981.1"/>
    </source>
</evidence>
<keyword evidence="4 6" id="KW-1133">Transmembrane helix</keyword>
<dbReference type="EMBL" id="BAAARA010000013">
    <property type="protein sequence ID" value="GAA2354981.1"/>
    <property type="molecule type" value="Genomic_DNA"/>
</dbReference>
<feature type="domain" description="Copper resistance protein D" evidence="7">
    <location>
        <begin position="243"/>
        <end position="339"/>
    </location>
</feature>
<sequence>MATETVAETALERRNASGTLGVLVVTAGLLGALVAVALTALSAGANYALLGLPDPGPLTQFGLPVVRVLAETGAVITIGSLLLASFGIPASRDGALLADGYAAVRAASWAAAAWCVGAALMVPFLCADATGQPVSEVLSTTTLLALIDALAEAQAWALTAVIAFVVALMCRVVLSWGWTVAAFAVALTGLLPLIATGHSASGGAHDLATNSLLWHLYGAVIWVGGLIALIAHAARGGAHLPLVATRFSRIALVAWIAMAGSGVVNALVRVPFDQLVGSTYGLLVLLKVLGLLALGVFGYFQRRTVLAKLDVGAKASALLRLGAVEVLIMFATLGTAVALGRTPPPDGYTTVPSRAELLIGYPLDEAPTTLRLLFDFRFDLVFGTLSLVAAGVYLWGWYRLRQRGDNWPTGRLVAWLLGCGSILVGTSFGVGKYAMGVFSAHMGQHMVLSMMAPVFLVLAGPVSLALRVFKPAAKGSPPGAREWILAFVHSPVTRVLTNPAVALGLFVGSFYVLYFTPLFGMAVDRHWAHLAMNAHFLLAGYVFYWPVIGIDPSPRKLPSLAKVGLMFASMPFHAFFGIILMMSQQPIAADFYRSIDLPWMHDLMADQQLGGAIAWTSGEVPLVVVMFALLIQWSRSDERQARRIDRKADKDGDADLQAYNAMLKNLAEEDGSRRD</sequence>
<evidence type="ECO:0000313" key="9">
    <source>
        <dbReference type="Proteomes" id="UP001501218"/>
    </source>
</evidence>
<accession>A0ABN3GLT2</accession>
<organism evidence="8 9">
    <name type="scientific">Saccharopolyspora halophila</name>
    <dbReference type="NCBI Taxonomy" id="405551"/>
    <lineage>
        <taxon>Bacteria</taxon>
        <taxon>Bacillati</taxon>
        <taxon>Actinomycetota</taxon>
        <taxon>Actinomycetes</taxon>
        <taxon>Pseudonocardiales</taxon>
        <taxon>Pseudonocardiaceae</taxon>
        <taxon>Saccharopolyspora</taxon>
    </lineage>
</organism>
<dbReference type="Proteomes" id="UP001501218">
    <property type="component" value="Unassembled WGS sequence"/>
</dbReference>
<dbReference type="InterPro" id="IPR019108">
    <property type="entry name" value="Caa3_assmbl_CtaG-rel"/>
</dbReference>
<dbReference type="InterPro" id="IPR032694">
    <property type="entry name" value="CopC/D"/>
</dbReference>
<feature type="transmembrane region" description="Helical" evidence="6">
    <location>
        <begin position="20"/>
        <end position="48"/>
    </location>
</feature>
<evidence type="ECO:0000256" key="2">
    <source>
        <dbReference type="ARBA" id="ARBA00022475"/>
    </source>
</evidence>
<dbReference type="Pfam" id="PF05425">
    <property type="entry name" value="CopD"/>
    <property type="match status" value="1"/>
</dbReference>
<feature type="transmembrane region" description="Helical" evidence="6">
    <location>
        <begin position="145"/>
        <end position="169"/>
    </location>
</feature>
<gene>
    <name evidence="8" type="ORF">GCM10009854_36340</name>
</gene>
<feature type="transmembrane region" description="Helical" evidence="6">
    <location>
        <begin position="176"/>
        <end position="194"/>
    </location>
</feature>
<dbReference type="Pfam" id="PF09678">
    <property type="entry name" value="Caa3_CtaG"/>
    <property type="match status" value="1"/>
</dbReference>
<comment type="subcellular location">
    <subcellularLocation>
        <location evidence="1">Cell membrane</location>
        <topology evidence="1">Multi-pass membrane protein</topology>
    </subcellularLocation>
</comment>
<evidence type="ECO:0000256" key="4">
    <source>
        <dbReference type="ARBA" id="ARBA00022989"/>
    </source>
</evidence>
<feature type="transmembrane region" description="Helical" evidence="6">
    <location>
        <begin position="321"/>
        <end position="340"/>
    </location>
</feature>
<feature type="transmembrane region" description="Helical" evidence="6">
    <location>
        <begin position="380"/>
        <end position="400"/>
    </location>
</feature>
<name>A0ABN3GLT2_9PSEU</name>
<dbReference type="RefSeq" id="WP_344133926.1">
    <property type="nucleotide sequence ID" value="NZ_BAAARA010000013.1"/>
</dbReference>
<keyword evidence="9" id="KW-1185">Reference proteome</keyword>
<reference evidence="8 9" key="1">
    <citation type="journal article" date="2019" name="Int. J. Syst. Evol. Microbiol.">
        <title>The Global Catalogue of Microorganisms (GCM) 10K type strain sequencing project: providing services to taxonomists for standard genome sequencing and annotation.</title>
        <authorList>
            <consortium name="The Broad Institute Genomics Platform"/>
            <consortium name="The Broad Institute Genome Sequencing Center for Infectious Disease"/>
            <person name="Wu L."/>
            <person name="Ma J."/>
        </authorList>
    </citation>
    <scope>NUCLEOTIDE SEQUENCE [LARGE SCALE GENOMIC DNA]</scope>
    <source>
        <strain evidence="8 9">JCM 16221</strain>
    </source>
</reference>
<feature type="transmembrane region" description="Helical" evidence="6">
    <location>
        <begin position="247"/>
        <end position="268"/>
    </location>
</feature>
<keyword evidence="2" id="KW-1003">Cell membrane</keyword>